<accession>A0AAN5Z0V1</accession>
<proteinExistence type="predicted"/>
<dbReference type="InterPro" id="IPR056884">
    <property type="entry name" value="NPHP3-like_N"/>
</dbReference>
<dbReference type="InterPro" id="IPR027417">
    <property type="entry name" value="P-loop_NTPase"/>
</dbReference>
<dbReference type="Gene3D" id="3.40.50.300">
    <property type="entry name" value="P-loop containing nucleotide triphosphate hydrolases"/>
    <property type="match status" value="1"/>
</dbReference>
<dbReference type="SUPFAM" id="SSF52540">
    <property type="entry name" value="P-loop containing nucleoside triphosphate hydrolases"/>
    <property type="match status" value="1"/>
</dbReference>
<dbReference type="PROSITE" id="PS50837">
    <property type="entry name" value="NACHT"/>
    <property type="match status" value="1"/>
</dbReference>
<dbReference type="Pfam" id="PF00400">
    <property type="entry name" value="WD40"/>
    <property type="match status" value="4"/>
</dbReference>
<sequence>MSANSAHTVNASDSSRVHIGNNNYLRPDTKNEDCIRALFETDPSDDRQQIIDTKGGLLSGASDWILTNDNFTRWRDGEKCFLWIKGDAGKGKTMLICAIVESLECDSNNHVSYFFCQAGVPTANNATSVLQGLIYGLARYHPHRATVLSYVRKEFDFISERMFEGPNVWQIIRKILVAILKDPVMNQTVFVIDALDECERNQKELLKFIVETNSQLGIKWLVSSRKDPVIENKLRGIVSSEKRLTIDLESNEHLTSGAVNNLIEARLTDMLWWDTCGDELRDTIKDKLKQKSGNTFLWVAMVCQDLSDCTATQVLGTLEQFPQGLDELYKRMMDKITASKSATQCKEIMAVVSASYRPLNLKELAIAVNSLSQFQNNTAALTQTVLSCCSFLTLRNGTTTVVFVHQSAREFIMNKAHEEIMPDGILEQHNKMFHASWKAMKEAMRHFINPGNEINWNFPDGDHLEPLAYACTYWVTHLKDCGGRKEQRQQLYVEIEIFLHEHLLHWLQTLGQLRSMSEGILSLHDLVSILSDTHVAGLRELVEDARRVALSFGNAIEADPLQIYTSALLFSPINSLVRKRFLSQGPSWLTRNPVIEEEWGSCVQVLEGHGPWVTALAVSPDDLFIASGFNGGIIKVWDSTTGLCLEEHRTEGRSVESIVFKEGPGYLSAVCSYGYLDVTSYIRVWEPAKEILRTMPSSDNCCYRSSTFSPDAKWLACRTYGPIIKIWEVQTGTLIQNCPSADYDVGSRGHKGEIWVWDVSSGRHTHTLNSRHRFFMTLAFSSNGSKLISGLDTIEIWDITKGAHPEERPSHTNYVSSVALSTDVRWAASGCWGNKIKIWDVETLSCKHTLIGHTSFITSMLFLDDKRLGSASEDHTVIVWNFQTGARLHTLSGHTHWVSSLVFLPERGLLISGSYDGTIRTWSIGKNHHDNDLFQANSERVASITLSSCRQSLISIHYGGEIKVWDLHSWSCQRILAMGETHLKSAAISPNGQWVAVSYSGASYSGALKVLHVPTGLRIQSQESNLMIKDLYFDSNGTDLKTNVGVFSLSLVDVKGQEEGKHEIRMRRSGYGISSDRTWIVKGDQKILWIPEKYRPFASAMSGSTLLLGCDSGQVQRITFSTGDGNDSGDLTIASSKSRRGSTTLSTSLTMTTTVNNEAFPYKPLDPEDFPIRVLQVESGDIVESLSCSLVNYADATEQGWTCLSYTWGTEPPSKDITINGASFPVRPNVYNFLRQAQRQGLTNLWIDSICINQSDTNERNAQVRLMSQIFSDAKLVIVWLGQTSPALERAIRHLDSSFPADTVTIRAAEAQPVCCQLSPAECSSLFEACGAAIWTRRWVKQEIMLPEKVVLYCGQASISTNVFFAIMDGLVDYATLHNHTAPVTEPSNSIQPDFSVEEQDEPKACFYDSHNFDQLHRHCANVLAFYSAIRAKGRQKQLPMLLKMFQDSDCTDFHDHVYAFRGLMERGLEFPVDYNMVNIDVFLETLDFLAQTTHPRLRGASAAERDLFVDLYRGFKFTTDDLEGIFGYYQTSFILQVGYSFDMLRKDITVWRFVDSIDDPDEFKASPWRETALCRPCGKVVLSDPEIDEYHTVLNQLRAEPDLSDRDVYMYGLRSWDGLGLKGLRAVYEPRWLYGPSQDTLRLLRSDIREGHHLMAMSFDTRGKDRELEEWRQQVKNHLVVMVTDRDDAAYQIQIFIMPLCKSEECLLAERPAH</sequence>
<evidence type="ECO:0000256" key="2">
    <source>
        <dbReference type="ARBA" id="ARBA00022737"/>
    </source>
</evidence>
<feature type="repeat" description="WD" evidence="3">
    <location>
        <begin position="850"/>
        <end position="890"/>
    </location>
</feature>
<keyword evidence="6" id="KW-1185">Reference proteome</keyword>
<dbReference type="SUPFAM" id="SSF50978">
    <property type="entry name" value="WD40 repeat-like"/>
    <property type="match status" value="2"/>
</dbReference>
<dbReference type="Pfam" id="PF17108">
    <property type="entry name" value="HET-S"/>
    <property type="match status" value="1"/>
</dbReference>
<dbReference type="Gene3D" id="2.130.10.10">
    <property type="entry name" value="YVTN repeat-like/Quinoprotein amine dehydrogenase"/>
    <property type="match status" value="3"/>
</dbReference>
<dbReference type="InterPro" id="IPR015943">
    <property type="entry name" value="WD40/YVTN_repeat-like_dom_sf"/>
</dbReference>
<dbReference type="PROSITE" id="PS50082">
    <property type="entry name" value="WD_REPEATS_2"/>
    <property type="match status" value="4"/>
</dbReference>
<dbReference type="SMART" id="SM00320">
    <property type="entry name" value="WD40"/>
    <property type="match status" value="7"/>
</dbReference>
<dbReference type="InterPro" id="IPR010730">
    <property type="entry name" value="HET"/>
</dbReference>
<feature type="repeat" description="WD" evidence="3">
    <location>
        <begin position="606"/>
        <end position="647"/>
    </location>
</feature>
<evidence type="ECO:0000256" key="3">
    <source>
        <dbReference type="PROSITE-ProRule" id="PRU00221"/>
    </source>
</evidence>
<dbReference type="EMBL" id="JAAMOD010000439">
    <property type="protein sequence ID" value="KAF5228816.1"/>
    <property type="molecule type" value="Genomic_DNA"/>
</dbReference>
<dbReference type="Pfam" id="PF24883">
    <property type="entry name" value="NPHP3_N"/>
    <property type="match status" value="1"/>
</dbReference>
<feature type="domain" description="NACHT" evidence="4">
    <location>
        <begin position="80"/>
        <end position="234"/>
    </location>
</feature>
<dbReference type="PROSITE" id="PS00678">
    <property type="entry name" value="WD_REPEATS_1"/>
    <property type="match status" value="1"/>
</dbReference>
<gene>
    <name evidence="5" type="ORF">FAUST_10790</name>
</gene>
<evidence type="ECO:0000259" key="4">
    <source>
        <dbReference type="PROSITE" id="PS50837"/>
    </source>
</evidence>
<keyword evidence="1 3" id="KW-0853">WD repeat</keyword>
<feature type="repeat" description="WD" evidence="3">
    <location>
        <begin position="891"/>
        <end position="924"/>
    </location>
</feature>
<dbReference type="PROSITE" id="PS50294">
    <property type="entry name" value="WD_REPEATS_REGION"/>
    <property type="match status" value="3"/>
</dbReference>
<dbReference type="CDD" id="cd00200">
    <property type="entry name" value="WD40"/>
    <property type="match status" value="1"/>
</dbReference>
<dbReference type="PANTHER" id="PTHR10039:SF5">
    <property type="entry name" value="NACHT DOMAIN-CONTAINING PROTEIN"/>
    <property type="match status" value="1"/>
</dbReference>
<dbReference type="Pfam" id="PF06985">
    <property type="entry name" value="HET"/>
    <property type="match status" value="1"/>
</dbReference>
<dbReference type="InterPro" id="IPR001680">
    <property type="entry name" value="WD40_rpt"/>
</dbReference>
<evidence type="ECO:0000313" key="6">
    <source>
        <dbReference type="Proteomes" id="UP000537989"/>
    </source>
</evidence>
<dbReference type="PANTHER" id="PTHR10039">
    <property type="entry name" value="AMELOGENIN"/>
    <property type="match status" value="1"/>
</dbReference>
<dbReference type="InterPro" id="IPR031351">
    <property type="entry name" value="NWD2_N"/>
</dbReference>
<evidence type="ECO:0000256" key="1">
    <source>
        <dbReference type="ARBA" id="ARBA00022574"/>
    </source>
</evidence>
<keyword evidence="2" id="KW-0677">Repeat</keyword>
<evidence type="ECO:0000313" key="5">
    <source>
        <dbReference type="EMBL" id="KAF5228816.1"/>
    </source>
</evidence>
<dbReference type="InterPro" id="IPR036322">
    <property type="entry name" value="WD40_repeat_dom_sf"/>
</dbReference>
<feature type="repeat" description="WD" evidence="3">
    <location>
        <begin position="808"/>
        <end position="849"/>
    </location>
</feature>
<dbReference type="InterPro" id="IPR054471">
    <property type="entry name" value="GPIID_WHD"/>
</dbReference>
<dbReference type="Pfam" id="PF22939">
    <property type="entry name" value="WHD_GPIID"/>
    <property type="match status" value="1"/>
</dbReference>
<reference evidence="5 6" key="1">
    <citation type="submission" date="2020-02" db="EMBL/GenBank/DDBJ databases">
        <title>Identification and distribution of gene clusters putatively required for synthesis of sphingolipid metabolism inhibitors in phylogenetically diverse species of the filamentous fungus Fusarium.</title>
        <authorList>
            <person name="Kim H.-S."/>
            <person name="Busman M."/>
            <person name="Brown D.W."/>
            <person name="Divon H."/>
            <person name="Uhlig S."/>
            <person name="Proctor R.H."/>
        </authorList>
    </citation>
    <scope>NUCLEOTIDE SEQUENCE [LARGE SCALE GENOMIC DNA]</scope>
    <source>
        <strain evidence="5 6">NRRL 2903</strain>
    </source>
</reference>
<dbReference type="InterPro" id="IPR007111">
    <property type="entry name" value="NACHT_NTPase"/>
</dbReference>
<name>A0AAN5Z0V1_FUSAU</name>
<dbReference type="InterPro" id="IPR019775">
    <property type="entry name" value="WD40_repeat_CS"/>
</dbReference>
<organism evidence="5 6">
    <name type="scientific">Fusarium austroamericanum</name>
    <dbReference type="NCBI Taxonomy" id="282268"/>
    <lineage>
        <taxon>Eukaryota</taxon>
        <taxon>Fungi</taxon>
        <taxon>Dikarya</taxon>
        <taxon>Ascomycota</taxon>
        <taxon>Pezizomycotina</taxon>
        <taxon>Sordariomycetes</taxon>
        <taxon>Hypocreomycetidae</taxon>
        <taxon>Hypocreales</taxon>
        <taxon>Nectriaceae</taxon>
        <taxon>Fusarium</taxon>
    </lineage>
</organism>
<protein>
    <recommendedName>
        <fullName evidence="4">NACHT domain-containing protein</fullName>
    </recommendedName>
</protein>
<comment type="caution">
    <text evidence="5">The sequence shown here is derived from an EMBL/GenBank/DDBJ whole genome shotgun (WGS) entry which is preliminary data.</text>
</comment>
<dbReference type="Proteomes" id="UP000537989">
    <property type="component" value="Unassembled WGS sequence"/>
</dbReference>